<evidence type="ECO:0000256" key="2">
    <source>
        <dbReference type="SAM" id="Phobius"/>
    </source>
</evidence>
<feature type="domain" description="Major facilitator superfamily (MFS) profile" evidence="3">
    <location>
        <begin position="29"/>
        <end position="432"/>
    </location>
</feature>
<keyword evidence="5" id="KW-1185">Reference proteome</keyword>
<sequence>MNNVHLIHSKLLSDSYVNIDRQKFDSKFGWIVVISSLLISVLEDGYAYTCGLFYEQFLIIYGQTETITSIYISIMNGTIYGICPFASGLIKVYGCRTVSIIGSILTITGMLLSTIFDQSIYFHFITIGLLAGCGLGLLSITKLIIVTNWFDQKLALALGIAECGSGFGMAIFAFITNYLIQMYTWKGAMIILAGLLSTCLIFSALYVEPNCPLPTSKHDMNSKSLFCQVIKETTDFSLLWKRKSFLLFVLNQFFLSLVFFTPIIIITDRIKRSGFGLSSSSIYFCFGIANGFGRILFGYISTNFDIDNLWLLIIVTIALGATIWLTNLAHTFATIQLFYALFGIFFGANICLTQVVLVDMLGTNKMANALGIISFFDGFAALIGPPIINLTVNYDDDNNNDKNNDIYSTSILITSIISIGSVLFLIPISWLHHKQNSNEQNEIISKHKKRCRH</sequence>
<dbReference type="EMBL" id="NJHN03000037">
    <property type="protein sequence ID" value="KAH9421926.1"/>
    <property type="molecule type" value="Genomic_DNA"/>
</dbReference>
<feature type="transmembrane region" description="Helical" evidence="2">
    <location>
        <begin position="245"/>
        <end position="265"/>
    </location>
</feature>
<evidence type="ECO:0000256" key="1">
    <source>
        <dbReference type="ARBA" id="ARBA00004141"/>
    </source>
</evidence>
<dbReference type="Pfam" id="PF07690">
    <property type="entry name" value="MFS_1"/>
    <property type="match status" value="1"/>
</dbReference>
<keyword evidence="2" id="KW-0472">Membrane</keyword>
<accession>A0ABQ8JH37</accession>
<organism evidence="4 5">
    <name type="scientific">Dermatophagoides pteronyssinus</name>
    <name type="common">European house dust mite</name>
    <dbReference type="NCBI Taxonomy" id="6956"/>
    <lineage>
        <taxon>Eukaryota</taxon>
        <taxon>Metazoa</taxon>
        <taxon>Ecdysozoa</taxon>
        <taxon>Arthropoda</taxon>
        <taxon>Chelicerata</taxon>
        <taxon>Arachnida</taxon>
        <taxon>Acari</taxon>
        <taxon>Acariformes</taxon>
        <taxon>Sarcoptiformes</taxon>
        <taxon>Astigmata</taxon>
        <taxon>Psoroptidia</taxon>
        <taxon>Analgoidea</taxon>
        <taxon>Pyroglyphidae</taxon>
        <taxon>Dermatophagoidinae</taxon>
        <taxon>Dermatophagoides</taxon>
    </lineage>
</organism>
<feature type="transmembrane region" description="Helical" evidence="2">
    <location>
        <begin position="187"/>
        <end position="207"/>
    </location>
</feature>
<feature type="transmembrane region" description="Helical" evidence="2">
    <location>
        <begin position="122"/>
        <end position="145"/>
    </location>
</feature>
<comment type="caution">
    <text evidence="4">The sequence shown here is derived from an EMBL/GenBank/DDBJ whole genome shotgun (WGS) entry which is preliminary data.</text>
</comment>
<comment type="subcellular location">
    <subcellularLocation>
        <location evidence="1">Membrane</location>
        <topology evidence="1">Multi-pass membrane protein</topology>
    </subcellularLocation>
</comment>
<dbReference type="PANTHER" id="PTHR11360:SF284">
    <property type="entry name" value="EG:103B4.3 PROTEIN-RELATED"/>
    <property type="match status" value="1"/>
</dbReference>
<feature type="transmembrane region" description="Helical" evidence="2">
    <location>
        <begin position="369"/>
        <end position="388"/>
    </location>
</feature>
<protein>
    <submittedName>
        <fullName evidence="4">Mct1p</fullName>
    </submittedName>
</protein>
<name>A0ABQ8JH37_DERPT</name>
<feature type="transmembrane region" description="Helical" evidence="2">
    <location>
        <begin position="408"/>
        <end position="431"/>
    </location>
</feature>
<reference evidence="4 5" key="2">
    <citation type="journal article" date="2022" name="Mol. Biol. Evol.">
        <title>Comparative Genomics Reveals Insights into the Divergent Evolution of Astigmatic Mites and Household Pest Adaptations.</title>
        <authorList>
            <person name="Xiong Q."/>
            <person name="Wan A.T."/>
            <person name="Liu X."/>
            <person name="Fung C.S."/>
            <person name="Xiao X."/>
            <person name="Malainual N."/>
            <person name="Hou J."/>
            <person name="Wang L."/>
            <person name="Wang M."/>
            <person name="Yang K.Y."/>
            <person name="Cui Y."/>
            <person name="Leung E.L."/>
            <person name="Nong W."/>
            <person name="Shin S.K."/>
            <person name="Au S.W."/>
            <person name="Jeong K.Y."/>
            <person name="Chew F.T."/>
            <person name="Hui J.H."/>
            <person name="Leung T.F."/>
            <person name="Tungtrongchitr A."/>
            <person name="Zhong N."/>
            <person name="Liu Z."/>
            <person name="Tsui S.K."/>
        </authorList>
    </citation>
    <scope>NUCLEOTIDE SEQUENCE [LARGE SCALE GENOMIC DNA]</scope>
    <source>
        <strain evidence="4">Derp</strain>
    </source>
</reference>
<keyword evidence="2" id="KW-0812">Transmembrane</keyword>
<evidence type="ECO:0000259" key="3">
    <source>
        <dbReference type="PROSITE" id="PS50850"/>
    </source>
</evidence>
<feature type="transmembrane region" description="Helical" evidence="2">
    <location>
        <begin position="277"/>
        <end position="297"/>
    </location>
</feature>
<keyword evidence="2" id="KW-1133">Transmembrane helix</keyword>
<dbReference type="InterPro" id="IPR036259">
    <property type="entry name" value="MFS_trans_sf"/>
</dbReference>
<evidence type="ECO:0000313" key="4">
    <source>
        <dbReference type="EMBL" id="KAH9421926.1"/>
    </source>
</evidence>
<feature type="transmembrane region" description="Helical" evidence="2">
    <location>
        <begin position="28"/>
        <end position="48"/>
    </location>
</feature>
<dbReference type="InterPro" id="IPR011701">
    <property type="entry name" value="MFS"/>
</dbReference>
<feature type="transmembrane region" description="Helical" evidence="2">
    <location>
        <begin position="309"/>
        <end position="325"/>
    </location>
</feature>
<evidence type="ECO:0000313" key="5">
    <source>
        <dbReference type="Proteomes" id="UP000887458"/>
    </source>
</evidence>
<dbReference type="SUPFAM" id="SSF103473">
    <property type="entry name" value="MFS general substrate transporter"/>
    <property type="match status" value="1"/>
</dbReference>
<dbReference type="InterPro" id="IPR020846">
    <property type="entry name" value="MFS_dom"/>
</dbReference>
<feature type="transmembrane region" description="Helical" evidence="2">
    <location>
        <begin position="68"/>
        <end position="90"/>
    </location>
</feature>
<gene>
    <name evidence="4" type="primary">Mct1_1</name>
    <name evidence="4" type="ORF">DERP_002216</name>
</gene>
<dbReference type="Proteomes" id="UP000887458">
    <property type="component" value="Unassembled WGS sequence"/>
</dbReference>
<dbReference type="PANTHER" id="PTHR11360">
    <property type="entry name" value="MONOCARBOXYLATE TRANSPORTER"/>
    <property type="match status" value="1"/>
</dbReference>
<dbReference type="InterPro" id="IPR050327">
    <property type="entry name" value="Proton-linked_MCT"/>
</dbReference>
<dbReference type="PROSITE" id="PS50850">
    <property type="entry name" value="MFS"/>
    <property type="match status" value="1"/>
</dbReference>
<dbReference type="Gene3D" id="1.20.1250.20">
    <property type="entry name" value="MFS general substrate transporter like domains"/>
    <property type="match status" value="1"/>
</dbReference>
<proteinExistence type="predicted"/>
<feature type="transmembrane region" description="Helical" evidence="2">
    <location>
        <begin position="97"/>
        <end position="116"/>
    </location>
</feature>
<reference evidence="4 5" key="1">
    <citation type="journal article" date="2018" name="J. Allergy Clin. Immunol.">
        <title>High-quality assembly of Dermatophagoides pteronyssinus genome and transcriptome reveals a wide range of novel allergens.</title>
        <authorList>
            <person name="Liu X.Y."/>
            <person name="Yang K.Y."/>
            <person name="Wang M.Q."/>
            <person name="Kwok J.S."/>
            <person name="Zeng X."/>
            <person name="Yang Z."/>
            <person name="Xiao X.J."/>
            <person name="Lau C.P."/>
            <person name="Li Y."/>
            <person name="Huang Z.M."/>
            <person name="Ba J.G."/>
            <person name="Yim A.K."/>
            <person name="Ouyang C.Y."/>
            <person name="Ngai S.M."/>
            <person name="Chan T.F."/>
            <person name="Leung E.L."/>
            <person name="Liu L."/>
            <person name="Liu Z.G."/>
            <person name="Tsui S.K."/>
        </authorList>
    </citation>
    <scope>NUCLEOTIDE SEQUENCE [LARGE SCALE GENOMIC DNA]</scope>
    <source>
        <strain evidence="4">Derp</strain>
    </source>
</reference>
<feature type="transmembrane region" description="Helical" evidence="2">
    <location>
        <begin position="337"/>
        <end position="357"/>
    </location>
</feature>
<feature type="transmembrane region" description="Helical" evidence="2">
    <location>
        <begin position="154"/>
        <end position="175"/>
    </location>
</feature>